<dbReference type="PROSITE" id="PS50206">
    <property type="entry name" value="RHODANESE_3"/>
    <property type="match status" value="1"/>
</dbReference>
<dbReference type="InterPro" id="IPR036873">
    <property type="entry name" value="Rhodanese-like_dom_sf"/>
</dbReference>
<gene>
    <name evidence="2" type="ORF">N783_01785</name>
</gene>
<dbReference type="Gene3D" id="3.40.250.10">
    <property type="entry name" value="Rhodanese-like domain"/>
    <property type="match status" value="1"/>
</dbReference>
<dbReference type="PANTHER" id="PTHR43031">
    <property type="entry name" value="FAD-DEPENDENT OXIDOREDUCTASE"/>
    <property type="match status" value="1"/>
</dbReference>
<accession>A0A0A5FXW3</accession>
<dbReference type="CDD" id="cd00158">
    <property type="entry name" value="RHOD"/>
    <property type="match status" value="1"/>
</dbReference>
<reference evidence="2 3" key="1">
    <citation type="submission" date="2013-08" db="EMBL/GenBank/DDBJ databases">
        <authorList>
            <person name="Huang J."/>
            <person name="Wang G."/>
        </authorList>
    </citation>
    <scope>NUCLEOTIDE SEQUENCE [LARGE SCALE GENOMIC DNA]</scope>
    <source>
        <strain evidence="2 3">BH030004</strain>
    </source>
</reference>
<comment type="caution">
    <text evidence="2">The sequence shown here is derived from an EMBL/GenBank/DDBJ whole genome shotgun (WGS) entry which is preliminary data.</text>
</comment>
<sequence>MDEVKEITTKDLQEKLENNESLNIIDVREDEEVANGMIPTAKHIPLQQIPEAINDLDQDQEYIMVCRSGGRSMNAASFMNQHGYNTINMAGGMLDWDGEVVF</sequence>
<proteinExistence type="predicted"/>
<evidence type="ECO:0000313" key="2">
    <source>
        <dbReference type="EMBL" id="KGX83673.1"/>
    </source>
</evidence>
<dbReference type="InterPro" id="IPR001763">
    <property type="entry name" value="Rhodanese-like_dom"/>
</dbReference>
<dbReference type="InterPro" id="IPR050229">
    <property type="entry name" value="GlpE_sulfurtransferase"/>
</dbReference>
<feature type="domain" description="Rhodanese" evidence="1">
    <location>
        <begin position="18"/>
        <end position="102"/>
    </location>
</feature>
<dbReference type="PANTHER" id="PTHR43031:SF17">
    <property type="entry name" value="SULFURTRANSFERASE YTWF-RELATED"/>
    <property type="match status" value="1"/>
</dbReference>
<dbReference type="SUPFAM" id="SSF52821">
    <property type="entry name" value="Rhodanese/Cell cycle control phosphatase"/>
    <property type="match status" value="1"/>
</dbReference>
<dbReference type="AlphaFoldDB" id="A0A0A5FXW3"/>
<dbReference type="EMBL" id="AVPF01000090">
    <property type="protein sequence ID" value="KGX83673.1"/>
    <property type="molecule type" value="Genomic_DNA"/>
</dbReference>
<dbReference type="STRING" id="1385511.GCA_000425225_03674"/>
<evidence type="ECO:0000313" key="3">
    <source>
        <dbReference type="Proteomes" id="UP000030403"/>
    </source>
</evidence>
<dbReference type="SMART" id="SM00450">
    <property type="entry name" value="RHOD"/>
    <property type="match status" value="1"/>
</dbReference>
<dbReference type="Proteomes" id="UP000030403">
    <property type="component" value="Unassembled WGS sequence"/>
</dbReference>
<protein>
    <recommendedName>
        <fullName evidence="1">Rhodanese domain-containing protein</fullName>
    </recommendedName>
</protein>
<organism evidence="2 3">
    <name type="scientific">Pontibacillus marinus BH030004 = DSM 16465</name>
    <dbReference type="NCBI Taxonomy" id="1385511"/>
    <lineage>
        <taxon>Bacteria</taxon>
        <taxon>Bacillati</taxon>
        <taxon>Bacillota</taxon>
        <taxon>Bacilli</taxon>
        <taxon>Bacillales</taxon>
        <taxon>Bacillaceae</taxon>
        <taxon>Pontibacillus</taxon>
    </lineage>
</organism>
<dbReference type="RefSeq" id="WP_027448908.1">
    <property type="nucleotide sequence ID" value="NZ_AVPF01000090.1"/>
</dbReference>
<dbReference type="eggNOG" id="COG0607">
    <property type="taxonomic scope" value="Bacteria"/>
</dbReference>
<name>A0A0A5FXW3_9BACI</name>
<dbReference type="Pfam" id="PF00581">
    <property type="entry name" value="Rhodanese"/>
    <property type="match status" value="1"/>
</dbReference>
<keyword evidence="3" id="KW-1185">Reference proteome</keyword>
<dbReference type="OrthoDB" id="9800872at2"/>
<evidence type="ECO:0000259" key="1">
    <source>
        <dbReference type="PROSITE" id="PS50206"/>
    </source>
</evidence>